<reference evidence="1 2" key="1">
    <citation type="journal article" date="2019" name="Emerg. Microbes Infect.">
        <title>Comprehensive subspecies identification of 175 nontuberculous mycobacteria species based on 7547 genomic profiles.</title>
        <authorList>
            <person name="Matsumoto Y."/>
            <person name="Kinjo T."/>
            <person name="Motooka D."/>
            <person name="Nabeya D."/>
            <person name="Jung N."/>
            <person name="Uechi K."/>
            <person name="Horii T."/>
            <person name="Iida T."/>
            <person name="Fujita J."/>
            <person name="Nakamura S."/>
        </authorList>
    </citation>
    <scope>NUCLEOTIDE SEQUENCE [LARGE SCALE GENOMIC DNA]</scope>
    <source>
        <strain evidence="1 2">JCM 16017</strain>
    </source>
</reference>
<accession>A0A7I9XND2</accession>
<comment type="caution">
    <text evidence="1">The sequence shown here is derived from an EMBL/GenBank/DDBJ whole genome shotgun (WGS) entry which is preliminary data.</text>
</comment>
<dbReference type="Proteomes" id="UP000465263">
    <property type="component" value="Unassembled WGS sequence"/>
</dbReference>
<name>A0A7I9XND2_9MYCO</name>
<protein>
    <submittedName>
        <fullName evidence="1">Uncharacterized protein</fullName>
    </submittedName>
</protein>
<dbReference type="EMBL" id="BLKV01000002">
    <property type="protein sequence ID" value="GFG71439.1"/>
    <property type="molecule type" value="Genomic_DNA"/>
</dbReference>
<proteinExistence type="predicted"/>
<organism evidence="1 2">
    <name type="scientific">Mycolicibacter senuensis</name>
    <dbReference type="NCBI Taxonomy" id="386913"/>
    <lineage>
        <taxon>Bacteria</taxon>
        <taxon>Bacillati</taxon>
        <taxon>Actinomycetota</taxon>
        <taxon>Actinomycetes</taxon>
        <taxon>Mycobacteriales</taxon>
        <taxon>Mycobacteriaceae</taxon>
        <taxon>Mycolicibacter</taxon>
    </lineage>
</organism>
<sequence length="70" mass="7699">MCHYRPNRNDEPWHNCCPTTYLCANWMTRRPGVAALASGEAAKSLTSLAGARSEAGWLTTPNGRQEMTTS</sequence>
<gene>
    <name evidence="1" type="ORF">MSEN_31590</name>
</gene>
<evidence type="ECO:0000313" key="1">
    <source>
        <dbReference type="EMBL" id="GFG71439.1"/>
    </source>
</evidence>
<keyword evidence="2" id="KW-1185">Reference proteome</keyword>
<dbReference type="AlphaFoldDB" id="A0A7I9XND2"/>
<evidence type="ECO:0000313" key="2">
    <source>
        <dbReference type="Proteomes" id="UP000465263"/>
    </source>
</evidence>